<evidence type="ECO:0000313" key="2">
    <source>
        <dbReference type="EMBL" id="KAK2651663.1"/>
    </source>
</evidence>
<dbReference type="Pfam" id="PF13966">
    <property type="entry name" value="zf-RVT"/>
    <property type="match status" value="1"/>
</dbReference>
<organism evidence="2 3">
    <name type="scientific">Dipteronia dyeriana</name>
    <dbReference type="NCBI Taxonomy" id="168575"/>
    <lineage>
        <taxon>Eukaryota</taxon>
        <taxon>Viridiplantae</taxon>
        <taxon>Streptophyta</taxon>
        <taxon>Embryophyta</taxon>
        <taxon>Tracheophyta</taxon>
        <taxon>Spermatophyta</taxon>
        <taxon>Magnoliopsida</taxon>
        <taxon>eudicotyledons</taxon>
        <taxon>Gunneridae</taxon>
        <taxon>Pentapetalae</taxon>
        <taxon>rosids</taxon>
        <taxon>malvids</taxon>
        <taxon>Sapindales</taxon>
        <taxon>Sapindaceae</taxon>
        <taxon>Hippocastanoideae</taxon>
        <taxon>Acereae</taxon>
        <taxon>Dipteronia</taxon>
    </lineage>
</organism>
<keyword evidence="3" id="KW-1185">Reference proteome</keyword>
<evidence type="ECO:0000259" key="1">
    <source>
        <dbReference type="Pfam" id="PF13966"/>
    </source>
</evidence>
<reference evidence="2" key="1">
    <citation type="journal article" date="2023" name="Plant J.">
        <title>Genome sequences and population genomics provide insights into the demographic history, inbreeding, and mutation load of two 'living fossil' tree species of Dipteronia.</title>
        <authorList>
            <person name="Feng Y."/>
            <person name="Comes H.P."/>
            <person name="Chen J."/>
            <person name="Zhu S."/>
            <person name="Lu R."/>
            <person name="Zhang X."/>
            <person name="Li P."/>
            <person name="Qiu J."/>
            <person name="Olsen K.M."/>
            <person name="Qiu Y."/>
        </authorList>
    </citation>
    <scope>NUCLEOTIDE SEQUENCE</scope>
    <source>
        <strain evidence="2">KIB01</strain>
    </source>
</reference>
<accession>A0AAD9X2N5</accession>
<gene>
    <name evidence="2" type="ORF">Ddye_011519</name>
</gene>
<feature type="domain" description="Reverse transcriptase zinc-binding" evidence="1">
    <location>
        <begin position="1"/>
        <end position="85"/>
    </location>
</feature>
<proteinExistence type="predicted"/>
<dbReference type="Proteomes" id="UP001280121">
    <property type="component" value="Unassembled WGS sequence"/>
</dbReference>
<dbReference type="EMBL" id="JANJYI010000004">
    <property type="protein sequence ID" value="KAK2651663.1"/>
    <property type="molecule type" value="Genomic_DNA"/>
</dbReference>
<dbReference type="AlphaFoldDB" id="A0AAD9X2N5"/>
<dbReference type="InterPro" id="IPR026960">
    <property type="entry name" value="RVT-Znf"/>
</dbReference>
<name>A0AAD9X2N5_9ROSI</name>
<protein>
    <recommendedName>
        <fullName evidence="1">Reverse transcriptase zinc-binding domain-containing protein</fullName>
    </recommendedName>
</protein>
<sequence length="164" mass="19309">MKDCYKACRLKFPRVPWASSIWCRHIHPKFSILVWKKFHDRLPTDDHLQRRGIRLASVCAHGASPSNIESIFHVFCDCLFAISLWNWLAMVFRTFPPTTICWLEIWKSIESKPFPSQLKNLWMTASLSMIYVIWYSRNKRLFDDCPVNISSRSIIVSLEKDCPS</sequence>
<comment type="caution">
    <text evidence="2">The sequence shown here is derived from an EMBL/GenBank/DDBJ whole genome shotgun (WGS) entry which is preliminary data.</text>
</comment>
<evidence type="ECO:0000313" key="3">
    <source>
        <dbReference type="Proteomes" id="UP001280121"/>
    </source>
</evidence>